<sequence length="144" mass="16739">MKKLTILLVEDNEQDAFLIREALDDQSFLHELHHVVNGAEAMKFLRKEAPFENSNLPDLILMDINMPIMDGHEALREIKSLEDFKQIPVLILTTSSRKEDILKAYKEQSSSYIVKPDNIFELDKLADSLKNYWINTVRLPNKNQ</sequence>
<dbReference type="Pfam" id="PF00072">
    <property type="entry name" value="Response_reg"/>
    <property type="match status" value="1"/>
</dbReference>
<dbReference type="PANTHER" id="PTHR44520">
    <property type="entry name" value="RESPONSE REGULATOR RCP1-RELATED"/>
    <property type="match status" value="1"/>
</dbReference>
<keyword evidence="4" id="KW-1185">Reference proteome</keyword>
<reference evidence="3 4" key="1">
    <citation type="submission" date="2024-04" db="EMBL/GenBank/DDBJ databases">
        <title>Flavobacterium sp. DGU41 16S ribosomal RNA gene Genome sequencing and assembly.</title>
        <authorList>
            <person name="Park S."/>
        </authorList>
    </citation>
    <scope>NUCLEOTIDE SEQUENCE [LARGE SCALE GENOMIC DNA]</scope>
    <source>
        <strain evidence="3 4">DGU41</strain>
    </source>
</reference>
<dbReference type="Proteomes" id="UP001393056">
    <property type="component" value="Unassembled WGS sequence"/>
</dbReference>
<comment type="caution">
    <text evidence="3">The sequence shown here is derived from an EMBL/GenBank/DDBJ whole genome shotgun (WGS) entry which is preliminary data.</text>
</comment>
<keyword evidence="1" id="KW-0597">Phosphoprotein</keyword>
<evidence type="ECO:0000259" key="2">
    <source>
        <dbReference type="PROSITE" id="PS50110"/>
    </source>
</evidence>
<dbReference type="InterPro" id="IPR011006">
    <property type="entry name" value="CheY-like_superfamily"/>
</dbReference>
<dbReference type="EMBL" id="JBBYHT010000007">
    <property type="protein sequence ID" value="MEL1248872.1"/>
    <property type="molecule type" value="Genomic_DNA"/>
</dbReference>
<feature type="domain" description="Response regulatory" evidence="2">
    <location>
        <begin position="5"/>
        <end position="130"/>
    </location>
</feature>
<organism evidence="3 4">
    <name type="scientific">Flavobacterium helocola</name>
    <dbReference type="NCBI Taxonomy" id="3139139"/>
    <lineage>
        <taxon>Bacteria</taxon>
        <taxon>Pseudomonadati</taxon>
        <taxon>Bacteroidota</taxon>
        <taxon>Flavobacteriia</taxon>
        <taxon>Flavobacteriales</taxon>
        <taxon>Flavobacteriaceae</taxon>
        <taxon>Flavobacterium</taxon>
    </lineage>
</organism>
<dbReference type="SUPFAM" id="SSF52172">
    <property type="entry name" value="CheY-like"/>
    <property type="match status" value="1"/>
</dbReference>
<evidence type="ECO:0000256" key="1">
    <source>
        <dbReference type="PROSITE-ProRule" id="PRU00169"/>
    </source>
</evidence>
<dbReference type="SMART" id="SM00448">
    <property type="entry name" value="REC"/>
    <property type="match status" value="1"/>
</dbReference>
<accession>A0ABU9IAS2</accession>
<dbReference type="Gene3D" id="3.40.50.2300">
    <property type="match status" value="1"/>
</dbReference>
<dbReference type="PANTHER" id="PTHR44520:SF2">
    <property type="entry name" value="RESPONSE REGULATOR RCP1"/>
    <property type="match status" value="1"/>
</dbReference>
<dbReference type="InterPro" id="IPR001789">
    <property type="entry name" value="Sig_transdc_resp-reg_receiver"/>
</dbReference>
<protein>
    <submittedName>
        <fullName evidence="3">Response regulator</fullName>
    </submittedName>
</protein>
<dbReference type="CDD" id="cd17557">
    <property type="entry name" value="REC_Rcp-like"/>
    <property type="match status" value="1"/>
</dbReference>
<name>A0ABU9IAS2_9FLAO</name>
<evidence type="ECO:0000313" key="4">
    <source>
        <dbReference type="Proteomes" id="UP001393056"/>
    </source>
</evidence>
<feature type="modified residue" description="4-aspartylphosphate" evidence="1">
    <location>
        <position position="63"/>
    </location>
</feature>
<dbReference type="RefSeq" id="WP_341683744.1">
    <property type="nucleotide sequence ID" value="NZ_JBBYHT010000007.1"/>
</dbReference>
<gene>
    <name evidence="3" type="ORF">AAEO58_12535</name>
</gene>
<dbReference type="InterPro" id="IPR052893">
    <property type="entry name" value="TCS_response_regulator"/>
</dbReference>
<proteinExistence type="predicted"/>
<evidence type="ECO:0000313" key="3">
    <source>
        <dbReference type="EMBL" id="MEL1248872.1"/>
    </source>
</evidence>
<dbReference type="PROSITE" id="PS50110">
    <property type="entry name" value="RESPONSE_REGULATORY"/>
    <property type="match status" value="1"/>
</dbReference>